<dbReference type="Proteomes" id="UP000016608">
    <property type="component" value="Unassembled WGS sequence"/>
</dbReference>
<gene>
    <name evidence="1" type="ORF">HMPREF0373_01788</name>
</gene>
<evidence type="ECO:0000313" key="2">
    <source>
        <dbReference type="Proteomes" id="UP000016608"/>
    </source>
</evidence>
<proteinExistence type="predicted"/>
<comment type="caution">
    <text evidence="1">The sequence shown here is derived from an EMBL/GenBank/DDBJ whole genome shotgun (WGS) entry which is preliminary data.</text>
</comment>
<dbReference type="HOGENOM" id="CLU_2751822_0_0_9"/>
<dbReference type="EMBL" id="AWVJ01000109">
    <property type="protein sequence ID" value="ERK46358.1"/>
    <property type="molecule type" value="Genomic_DNA"/>
</dbReference>
<reference evidence="1 2" key="1">
    <citation type="submission" date="2013-06" db="EMBL/GenBank/DDBJ databases">
        <authorList>
            <person name="Weinstock G."/>
            <person name="Sodergren E."/>
            <person name="Lobos E.A."/>
            <person name="Fulton L."/>
            <person name="Fulton R."/>
            <person name="Courtney L."/>
            <person name="Fronick C."/>
            <person name="O'Laughlin M."/>
            <person name="Godfrey J."/>
            <person name="Wilson R.M."/>
            <person name="Miner T."/>
            <person name="Farmer C."/>
            <person name="Delehaunty K."/>
            <person name="Cordes M."/>
            <person name="Minx P."/>
            <person name="Tomlinson C."/>
            <person name="Chen J."/>
            <person name="Wollam A."/>
            <person name="Pepin K.H."/>
            <person name="Bhonagiri V."/>
            <person name="Zhang X."/>
            <person name="Warren W."/>
            <person name="Mitreva M."/>
            <person name="Mardis E.R."/>
            <person name="Wilson R.K."/>
        </authorList>
    </citation>
    <scope>NUCLEOTIDE SEQUENCE [LARGE SCALE GENOMIC DNA]</scope>
    <source>
        <strain evidence="1 2">ATCC 29099</strain>
    </source>
</reference>
<accession>U2QYH1</accession>
<dbReference type="AlphaFoldDB" id="U2QYH1"/>
<name>U2QYH1_EUBRA</name>
<dbReference type="PATRIC" id="fig|1256908.3.peg.1655"/>
<protein>
    <submittedName>
        <fullName evidence="1">Uncharacterized protein</fullName>
    </submittedName>
</protein>
<evidence type="ECO:0000313" key="1">
    <source>
        <dbReference type="EMBL" id="ERK46358.1"/>
    </source>
</evidence>
<keyword evidence="2" id="KW-1185">Reference proteome</keyword>
<organism evidence="1 2">
    <name type="scientific">Eubacterium ramulus ATCC 29099</name>
    <dbReference type="NCBI Taxonomy" id="1256908"/>
    <lineage>
        <taxon>Bacteria</taxon>
        <taxon>Bacillati</taxon>
        <taxon>Bacillota</taxon>
        <taxon>Clostridia</taxon>
        <taxon>Eubacteriales</taxon>
        <taxon>Eubacteriaceae</taxon>
        <taxon>Eubacterium</taxon>
    </lineage>
</organism>
<sequence length="70" mass="8455">MRDWNEKLDRGFDRTFDWDRDGELDKKETLNELDWLTSSTDEIEDFDSDDDFDSDFDDGDSYESDFCDDF</sequence>
<dbReference type="RefSeq" id="WP_021740324.1">
    <property type="nucleotide sequence ID" value="NZ_KI271179.1"/>
</dbReference>
<dbReference type="GeneID" id="42787657"/>